<dbReference type="Gene3D" id="3.40.50.2000">
    <property type="entry name" value="Glycogen Phosphorylase B"/>
    <property type="match status" value="2"/>
</dbReference>
<keyword evidence="1 10" id="KW-1003">Cell membrane</keyword>
<evidence type="ECO:0000256" key="5">
    <source>
        <dbReference type="ARBA" id="ARBA00022960"/>
    </source>
</evidence>
<dbReference type="HAMAP" id="MF_00033">
    <property type="entry name" value="MurG"/>
    <property type="match status" value="1"/>
</dbReference>
<comment type="caution">
    <text evidence="14">The sequence shown here is derived from an EMBL/GenBank/DDBJ whole genome shotgun (WGS) entry which is preliminary data.</text>
</comment>
<dbReference type="PANTHER" id="PTHR21015:SF22">
    <property type="entry name" value="GLYCOSYLTRANSFERASE"/>
    <property type="match status" value="1"/>
</dbReference>
<keyword evidence="8 10" id="KW-0131">Cell cycle</keyword>
<dbReference type="GO" id="GO:0005886">
    <property type="term" value="C:plasma membrane"/>
    <property type="evidence" value="ECO:0007669"/>
    <property type="project" value="UniProtKB-SubCell"/>
</dbReference>
<dbReference type="GO" id="GO:0009252">
    <property type="term" value="P:peptidoglycan biosynthetic process"/>
    <property type="evidence" value="ECO:0007669"/>
    <property type="project" value="UniProtKB-UniRule"/>
</dbReference>
<evidence type="ECO:0000256" key="2">
    <source>
        <dbReference type="ARBA" id="ARBA00022618"/>
    </source>
</evidence>
<feature type="domain" description="Glycosyl transferase family 28 C-terminal" evidence="12">
    <location>
        <begin position="188"/>
        <end position="353"/>
    </location>
</feature>
<feature type="binding site" evidence="10">
    <location>
        <position position="195"/>
    </location>
    <ligand>
        <name>UDP-N-acetyl-alpha-D-glucosamine</name>
        <dbReference type="ChEBI" id="CHEBI:57705"/>
    </ligand>
</feature>
<feature type="domain" description="Glycosyltransferase family 28 N-terminal" evidence="11">
    <location>
        <begin position="3"/>
        <end position="142"/>
    </location>
</feature>
<comment type="subcellular location">
    <subcellularLocation>
        <location evidence="10">Cell membrane</location>
        <topology evidence="10">Peripheral membrane protein</topology>
        <orientation evidence="10">Cytoplasmic side</orientation>
    </subcellularLocation>
</comment>
<comment type="caution">
    <text evidence="10">Lacks conserved residue(s) required for the propagation of feature annotation.</text>
</comment>
<proteinExistence type="inferred from homology"/>
<dbReference type="EMBL" id="BJON01000016">
    <property type="protein sequence ID" value="GED70625.1"/>
    <property type="molecule type" value="Genomic_DNA"/>
</dbReference>
<dbReference type="InterPro" id="IPR006009">
    <property type="entry name" value="GlcNAc_MurG"/>
</dbReference>
<dbReference type="EMBL" id="LGIQ01000007">
    <property type="protein sequence ID" value="KNB72466.1"/>
    <property type="molecule type" value="Genomic_DNA"/>
</dbReference>
<keyword evidence="3 10" id="KW-0328">Glycosyltransferase</keyword>
<dbReference type="AlphaFoldDB" id="A0A0K9YUV0"/>
<dbReference type="SUPFAM" id="SSF53756">
    <property type="entry name" value="UDP-Glycosyltransferase/glycogen phosphorylase"/>
    <property type="match status" value="1"/>
</dbReference>
<reference evidence="15" key="1">
    <citation type="submission" date="2015-07" db="EMBL/GenBank/DDBJ databases">
        <title>Genome sequencing project for genomic taxonomy and phylogenomics of Bacillus-like bacteria.</title>
        <authorList>
            <person name="Liu B."/>
            <person name="Wang J."/>
            <person name="Zhu Y."/>
            <person name="Liu G."/>
            <person name="Chen Q."/>
            <person name="Chen Z."/>
            <person name="Lan J."/>
            <person name="Che J."/>
            <person name="Ge C."/>
            <person name="Shi H."/>
            <person name="Pan Z."/>
            <person name="Liu X."/>
        </authorList>
    </citation>
    <scope>NUCLEOTIDE SEQUENCE [LARGE SCALE GENOMIC DNA]</scope>
    <source>
        <strain evidence="15">DSM 9887</strain>
    </source>
</reference>
<evidence type="ECO:0000256" key="1">
    <source>
        <dbReference type="ARBA" id="ARBA00022475"/>
    </source>
</evidence>
<dbReference type="Pfam" id="PF04101">
    <property type="entry name" value="Glyco_tran_28_C"/>
    <property type="match status" value="1"/>
</dbReference>
<keyword evidence="9 10" id="KW-0961">Cell wall biogenesis/degradation</keyword>
<keyword evidence="4 10" id="KW-0808">Transferase</keyword>
<comment type="function">
    <text evidence="10">Cell wall formation. Catalyzes the transfer of a GlcNAc subunit on undecaprenyl-pyrophosphoryl-MurNAc-pentapeptide (lipid intermediate I) to form undecaprenyl-pyrophosphoryl-MurNAc-(pentapeptide)GlcNAc (lipid intermediate II).</text>
</comment>
<protein>
    <recommendedName>
        <fullName evidence="10">UDP-N-acetylglucosamine--N-acetylmuramyl-(pentapeptide) pyrophosphoryl-undecaprenol N-acetylglucosamine transferase</fullName>
        <ecNumber evidence="10">2.4.1.227</ecNumber>
    </recommendedName>
    <alternativeName>
        <fullName evidence="10">Undecaprenyl-PP-MurNAc-pentapeptide-UDPGlcNAc GlcNAc transferase</fullName>
    </alternativeName>
</protein>
<dbReference type="NCBIfam" id="TIGR01133">
    <property type="entry name" value="murG"/>
    <property type="match status" value="1"/>
</dbReference>
<sequence length="367" mass="39419">MRVVLTGGGTGGHIYPALAVAREVSRQHPQAAFLYIGSKHGLEAQLVPRTEIPFQSVEISGLKRKLTLDNLKTLWKFLRAVSDSKKMLREFRPDVVIGTGGYVCGPVVYAAAKLGIPTMIHEQNVVPGLTNKFLSRSVTKVAVSFSESLAFFPSAKTVLTGNPRATEVMHGNAEAGRSFLGVDAGKKIVLIFGGSRGARAINEAVVAMVNQLGQFTDTHFVYVTGDVHYEKIHAELQQMGDISTNITVLPFVHNMPDVLAATHVLVGRAGASTLAEVTALGVPSILIPSPYVTNNHQEKNARGLEKVGAAEVIVEQELTGESLLKALSAILADAKRWEQMKKSSLSLGMPHAATEIVDQLTAIARKK</sequence>
<dbReference type="GO" id="GO:0050511">
    <property type="term" value="F:undecaprenyldiphospho-muramoylpentapeptide beta-N-acetylglucosaminyltransferase activity"/>
    <property type="evidence" value="ECO:0007669"/>
    <property type="project" value="UniProtKB-UniRule"/>
</dbReference>
<dbReference type="Pfam" id="PF03033">
    <property type="entry name" value="Glyco_transf_28"/>
    <property type="match status" value="1"/>
</dbReference>
<dbReference type="UniPathway" id="UPA00219"/>
<comment type="pathway">
    <text evidence="10">Cell wall biogenesis; peptidoglycan biosynthesis.</text>
</comment>
<feature type="binding site" evidence="10">
    <location>
        <begin position="10"/>
        <end position="12"/>
    </location>
    <ligand>
        <name>UDP-N-acetyl-alpha-D-glucosamine</name>
        <dbReference type="ChEBI" id="CHEBI:57705"/>
    </ligand>
</feature>
<dbReference type="PATRIC" id="fig|54915.3.peg.1238"/>
<evidence type="ECO:0000259" key="12">
    <source>
        <dbReference type="Pfam" id="PF04101"/>
    </source>
</evidence>
<dbReference type="CDD" id="cd03785">
    <property type="entry name" value="GT28_MurG"/>
    <property type="match status" value="1"/>
</dbReference>
<evidence type="ECO:0000313" key="15">
    <source>
        <dbReference type="Proteomes" id="UP000036834"/>
    </source>
</evidence>
<dbReference type="GO" id="GO:0071555">
    <property type="term" value="P:cell wall organization"/>
    <property type="evidence" value="ECO:0007669"/>
    <property type="project" value="UniProtKB-KW"/>
</dbReference>
<dbReference type="GO" id="GO:0051301">
    <property type="term" value="P:cell division"/>
    <property type="evidence" value="ECO:0007669"/>
    <property type="project" value="UniProtKB-KW"/>
</dbReference>
<keyword evidence="2 10" id="KW-0132">Cell division</keyword>
<evidence type="ECO:0000313" key="16">
    <source>
        <dbReference type="Proteomes" id="UP000319578"/>
    </source>
</evidence>
<dbReference type="EC" id="2.4.1.227" evidence="10"/>
<evidence type="ECO:0000313" key="13">
    <source>
        <dbReference type="EMBL" id="GED70625.1"/>
    </source>
</evidence>
<name>A0A0K9YUV0_9BACL</name>
<dbReference type="InterPro" id="IPR004276">
    <property type="entry name" value="GlycoTrans_28_N"/>
</dbReference>
<evidence type="ECO:0000313" key="14">
    <source>
        <dbReference type="EMBL" id="KNB72466.1"/>
    </source>
</evidence>
<dbReference type="RefSeq" id="WP_049738519.1">
    <property type="nucleotide sequence ID" value="NZ_BJON01000016.1"/>
</dbReference>
<keyword evidence="6 10" id="KW-0573">Peptidoglycan synthesis</keyword>
<comment type="catalytic activity">
    <reaction evidence="10">
        <text>di-trans,octa-cis-undecaprenyl diphospho-N-acetyl-alpha-D-muramoyl-L-alanyl-D-glutamyl-meso-2,6-diaminopimeloyl-D-alanyl-D-alanine + UDP-N-acetyl-alpha-D-glucosamine = di-trans,octa-cis-undecaprenyl diphospho-[N-acetyl-alpha-D-glucosaminyl-(1-&gt;4)]-N-acetyl-alpha-D-muramoyl-L-alanyl-D-glutamyl-meso-2,6-diaminopimeloyl-D-alanyl-D-alanine + UDP + H(+)</text>
        <dbReference type="Rhea" id="RHEA:31227"/>
        <dbReference type="ChEBI" id="CHEBI:15378"/>
        <dbReference type="ChEBI" id="CHEBI:57705"/>
        <dbReference type="ChEBI" id="CHEBI:58223"/>
        <dbReference type="ChEBI" id="CHEBI:61387"/>
        <dbReference type="ChEBI" id="CHEBI:61388"/>
        <dbReference type="EC" id="2.4.1.227"/>
    </reaction>
</comment>
<evidence type="ECO:0000256" key="10">
    <source>
        <dbReference type="HAMAP-Rule" id="MF_00033"/>
    </source>
</evidence>
<evidence type="ECO:0000256" key="9">
    <source>
        <dbReference type="ARBA" id="ARBA00023316"/>
    </source>
</evidence>
<evidence type="ECO:0000259" key="11">
    <source>
        <dbReference type="Pfam" id="PF03033"/>
    </source>
</evidence>
<dbReference type="InterPro" id="IPR007235">
    <property type="entry name" value="Glyco_trans_28_C"/>
</dbReference>
<reference evidence="14" key="2">
    <citation type="submission" date="2015-07" db="EMBL/GenBank/DDBJ databases">
        <title>MeaNS - Measles Nucleotide Surveillance Program.</title>
        <authorList>
            <person name="Tran T."/>
            <person name="Druce J."/>
        </authorList>
    </citation>
    <scope>NUCLEOTIDE SEQUENCE</scope>
    <source>
        <strain evidence="14">DSM 9887</strain>
    </source>
</reference>
<dbReference type="Proteomes" id="UP000036834">
    <property type="component" value="Unassembled WGS sequence"/>
</dbReference>
<evidence type="ECO:0000256" key="3">
    <source>
        <dbReference type="ARBA" id="ARBA00022676"/>
    </source>
</evidence>
<feature type="binding site" evidence="10">
    <location>
        <position position="124"/>
    </location>
    <ligand>
        <name>UDP-N-acetyl-alpha-D-glucosamine</name>
        <dbReference type="ChEBI" id="CHEBI:57705"/>
    </ligand>
</feature>
<organism evidence="14 15">
    <name type="scientific">Brevibacillus reuszeri</name>
    <dbReference type="NCBI Taxonomy" id="54915"/>
    <lineage>
        <taxon>Bacteria</taxon>
        <taxon>Bacillati</taxon>
        <taxon>Bacillota</taxon>
        <taxon>Bacilli</taxon>
        <taxon>Bacillales</taxon>
        <taxon>Paenibacillaceae</taxon>
        <taxon>Brevibacillus</taxon>
    </lineage>
</organism>
<keyword evidence="16" id="KW-1185">Reference proteome</keyword>
<comment type="similarity">
    <text evidence="10">Belongs to the glycosyltransferase 28 family. MurG subfamily.</text>
</comment>
<dbReference type="GO" id="GO:0005975">
    <property type="term" value="P:carbohydrate metabolic process"/>
    <property type="evidence" value="ECO:0007669"/>
    <property type="project" value="InterPro"/>
</dbReference>
<reference evidence="13 16" key="3">
    <citation type="submission" date="2019-06" db="EMBL/GenBank/DDBJ databases">
        <title>Whole genome shotgun sequence of Brevibacillus reuszeri NBRC 15719.</title>
        <authorList>
            <person name="Hosoyama A."/>
            <person name="Uohara A."/>
            <person name="Ohji S."/>
            <person name="Ichikawa N."/>
        </authorList>
    </citation>
    <scope>NUCLEOTIDE SEQUENCE [LARGE SCALE GENOMIC DNA]</scope>
    <source>
        <strain evidence="13 16">NBRC 15719</strain>
    </source>
</reference>
<evidence type="ECO:0000256" key="7">
    <source>
        <dbReference type="ARBA" id="ARBA00023136"/>
    </source>
</evidence>
<accession>A0A0K9YUV0</accession>
<evidence type="ECO:0000256" key="4">
    <source>
        <dbReference type="ARBA" id="ARBA00022679"/>
    </source>
</evidence>
<keyword evidence="5 10" id="KW-0133">Cell shape</keyword>
<dbReference type="Proteomes" id="UP000319578">
    <property type="component" value="Unassembled WGS sequence"/>
</dbReference>
<dbReference type="PANTHER" id="PTHR21015">
    <property type="entry name" value="UDP-N-ACETYLGLUCOSAMINE--N-ACETYLMURAMYL-(PENTAPEPTIDE) PYROPHOSPHORYL-UNDECAPRENOL N-ACETYLGLUCOSAMINE TRANSFERASE 1"/>
    <property type="match status" value="1"/>
</dbReference>
<keyword evidence="7 10" id="KW-0472">Membrane</keyword>
<dbReference type="OrthoDB" id="9808936at2"/>
<evidence type="ECO:0000256" key="8">
    <source>
        <dbReference type="ARBA" id="ARBA00023306"/>
    </source>
</evidence>
<gene>
    <name evidence="10" type="primary">murG</name>
    <name evidence="13" type="synonym">murG1</name>
    <name evidence="14" type="ORF">ADS79_11400</name>
    <name evidence="13" type="ORF">BRE01_43270</name>
</gene>
<dbReference type="GO" id="GO:0008360">
    <property type="term" value="P:regulation of cell shape"/>
    <property type="evidence" value="ECO:0007669"/>
    <property type="project" value="UniProtKB-KW"/>
</dbReference>
<evidence type="ECO:0000256" key="6">
    <source>
        <dbReference type="ARBA" id="ARBA00022984"/>
    </source>
</evidence>
<feature type="binding site" evidence="10">
    <location>
        <position position="297"/>
    </location>
    <ligand>
        <name>UDP-N-acetyl-alpha-D-glucosamine</name>
        <dbReference type="ChEBI" id="CHEBI:57705"/>
    </ligand>
</feature>
<dbReference type="STRING" id="54915.ADS79_11400"/>